<accession>A0ABN0SMM6</accession>
<evidence type="ECO:0000256" key="1">
    <source>
        <dbReference type="SAM" id="MobiDB-lite"/>
    </source>
</evidence>
<dbReference type="Pfam" id="PF04480">
    <property type="entry name" value="DUF559"/>
    <property type="match status" value="1"/>
</dbReference>
<proteinExistence type="predicted"/>
<protein>
    <recommendedName>
        <fullName evidence="2">DUF559 domain-containing protein</fullName>
    </recommendedName>
</protein>
<dbReference type="InterPro" id="IPR007569">
    <property type="entry name" value="DUF559"/>
</dbReference>
<keyword evidence="4" id="KW-1185">Reference proteome</keyword>
<evidence type="ECO:0000259" key="2">
    <source>
        <dbReference type="Pfam" id="PF04480"/>
    </source>
</evidence>
<dbReference type="EMBL" id="BAAAAF010000005">
    <property type="protein sequence ID" value="GAA0035636.1"/>
    <property type="molecule type" value="Genomic_DNA"/>
</dbReference>
<sequence length="347" mass="39253">MTTQELNRLGFNHEDIRFARKCCLLRLSRGVYVAKHVCAVETHRPLWAGIEDSTFEAYPEYGDMRDEVTKLDAAVMARCEQQFQRRQSRSGVGTEPSDGETASSSSGTEVISHISAALIHGLPLASPVTHQVEVVRPGINRRFANLHVRGTPIPKHHQGTIRGMRVTTLERTLVDVARAYSLEISVAMIDDALHRRLTTPEKILTVLGQTVEKRNTKKVRRALELADGRRESPAESIAAVRFYEHGIHGMSPQVSFVIDEAGTQIRVDFCHRQARLIVEIDGLGKLYLGSGVPREELKRERRREQWLRDRGWQVIRISWKELFSEAKFEEIKLAIMRSETAAATSAR</sequence>
<dbReference type="Gene3D" id="3.40.960.10">
    <property type="entry name" value="VSR Endonuclease"/>
    <property type="match status" value="1"/>
</dbReference>
<feature type="region of interest" description="Disordered" evidence="1">
    <location>
        <begin position="84"/>
        <end position="106"/>
    </location>
</feature>
<feature type="domain" description="DUF559" evidence="2">
    <location>
        <begin position="267"/>
        <end position="325"/>
    </location>
</feature>
<gene>
    <name evidence="3" type="ORF">NCCP602_15970</name>
</gene>
<reference evidence="3 4" key="1">
    <citation type="submission" date="2024-01" db="EMBL/GenBank/DDBJ databases">
        <title>Characterization of antibiotic resistant novel bacterial strains and their environmental applications.</title>
        <authorList>
            <person name="Manzoor S."/>
            <person name="Abbas S."/>
            <person name="Arshad M."/>
            <person name="Ahmed I."/>
        </authorList>
    </citation>
    <scope>NUCLEOTIDE SEQUENCE [LARGE SCALE GENOMIC DNA]</scope>
    <source>
        <strain evidence="3 4">NCCP-602</strain>
    </source>
</reference>
<evidence type="ECO:0000313" key="3">
    <source>
        <dbReference type="EMBL" id="GAA0035636.1"/>
    </source>
</evidence>
<evidence type="ECO:0000313" key="4">
    <source>
        <dbReference type="Proteomes" id="UP001498238"/>
    </source>
</evidence>
<organism evidence="3 4">
    <name type="scientific">Brevibacterium metallidurans</name>
    <dbReference type="NCBI Taxonomy" id="1482676"/>
    <lineage>
        <taxon>Bacteria</taxon>
        <taxon>Bacillati</taxon>
        <taxon>Actinomycetota</taxon>
        <taxon>Actinomycetes</taxon>
        <taxon>Micrococcales</taxon>
        <taxon>Brevibacteriaceae</taxon>
        <taxon>Brevibacterium</taxon>
    </lineage>
</organism>
<comment type="caution">
    <text evidence="3">The sequence shown here is derived from an EMBL/GenBank/DDBJ whole genome shotgun (WGS) entry which is preliminary data.</text>
</comment>
<dbReference type="Proteomes" id="UP001498238">
    <property type="component" value="Unassembled WGS sequence"/>
</dbReference>
<name>A0ABN0SMM6_9MICO</name>
<dbReference type="SUPFAM" id="SSF52980">
    <property type="entry name" value="Restriction endonuclease-like"/>
    <property type="match status" value="1"/>
</dbReference>
<dbReference type="InterPro" id="IPR011335">
    <property type="entry name" value="Restrct_endonuc-II-like"/>
</dbReference>